<evidence type="ECO:0008006" key="2">
    <source>
        <dbReference type="Google" id="ProtNLM"/>
    </source>
</evidence>
<dbReference type="InterPro" id="IPR027443">
    <property type="entry name" value="IPNS-like_sf"/>
</dbReference>
<sequence length="76" mass="8454">MADEQWRVPMVVQELAASVKEPPSQYVLGEQNRLLVVDQMAESVPIIDLSRLAAADEADKLRAALQSWGLFQVIAF</sequence>
<reference evidence="1" key="1">
    <citation type="submission" date="2015-06" db="UniProtKB">
        <authorList>
            <consortium name="EnsemblPlants"/>
        </authorList>
    </citation>
    <scope>IDENTIFICATION</scope>
</reference>
<dbReference type="EnsemblPlants" id="EMT06033">
    <property type="protein sequence ID" value="EMT06033"/>
    <property type="gene ID" value="F775_16537"/>
</dbReference>
<name>M8BH17_AEGTA</name>
<evidence type="ECO:0000313" key="1">
    <source>
        <dbReference type="EnsemblPlants" id="EMT06033"/>
    </source>
</evidence>
<organism evidence="1">
    <name type="scientific">Aegilops tauschii</name>
    <name type="common">Tausch's goatgrass</name>
    <name type="synonym">Aegilops squarrosa</name>
    <dbReference type="NCBI Taxonomy" id="37682"/>
    <lineage>
        <taxon>Eukaryota</taxon>
        <taxon>Viridiplantae</taxon>
        <taxon>Streptophyta</taxon>
        <taxon>Embryophyta</taxon>
        <taxon>Tracheophyta</taxon>
        <taxon>Spermatophyta</taxon>
        <taxon>Magnoliopsida</taxon>
        <taxon>Liliopsida</taxon>
        <taxon>Poales</taxon>
        <taxon>Poaceae</taxon>
        <taxon>BOP clade</taxon>
        <taxon>Pooideae</taxon>
        <taxon>Triticodae</taxon>
        <taxon>Triticeae</taxon>
        <taxon>Triticinae</taxon>
        <taxon>Aegilops</taxon>
    </lineage>
</organism>
<proteinExistence type="predicted"/>
<protein>
    <recommendedName>
        <fullName evidence="2">Non-haem dioxygenase N-terminal domain-containing protein</fullName>
    </recommendedName>
</protein>
<dbReference type="AlphaFoldDB" id="M8BH17"/>
<dbReference type="Gene3D" id="2.60.120.330">
    <property type="entry name" value="B-lactam Antibiotic, Isopenicillin N Synthase, Chain"/>
    <property type="match status" value="1"/>
</dbReference>
<dbReference type="SUPFAM" id="SSF51197">
    <property type="entry name" value="Clavaminate synthase-like"/>
    <property type="match status" value="1"/>
</dbReference>
<accession>M8BH17</accession>